<dbReference type="Proteomes" id="UP000483362">
    <property type="component" value="Unassembled WGS sequence"/>
</dbReference>
<evidence type="ECO:0000256" key="1">
    <source>
        <dbReference type="SAM" id="MobiDB-lite"/>
    </source>
</evidence>
<sequence>MFLTVDDYRSVCDDYEFEQITENDDTRAVAEAAALEQIASYLRSRYDIARAFNAAGADRNPMLVQCAVNISLWLMVHRLPQNMGHERRECLYNDAIKWLRDVQASKSSPDLPIYESDTGEDTHNPVRFGSMTPNRYDY</sequence>
<keyword evidence="3" id="KW-1185">Reference proteome</keyword>
<dbReference type="Pfam" id="PF07030">
    <property type="entry name" value="Phage_Mu_Gp36"/>
    <property type="match status" value="1"/>
</dbReference>
<comment type="caution">
    <text evidence="2">The sequence shown here is derived from an EMBL/GenBank/DDBJ whole genome shotgun (WGS) entry which is preliminary data.</text>
</comment>
<feature type="region of interest" description="Disordered" evidence="1">
    <location>
        <begin position="105"/>
        <end position="138"/>
    </location>
</feature>
<proteinExistence type="predicted"/>
<dbReference type="AlphaFoldDB" id="A0A6L5XDP3"/>
<accession>A0A6L5XDP3</accession>
<evidence type="ECO:0000313" key="2">
    <source>
        <dbReference type="EMBL" id="MSS17765.1"/>
    </source>
</evidence>
<evidence type="ECO:0000313" key="3">
    <source>
        <dbReference type="Proteomes" id="UP000483362"/>
    </source>
</evidence>
<organism evidence="2 3">
    <name type="scientific">Sodaliphilus pleomorphus</name>
    <dbReference type="NCBI Taxonomy" id="2606626"/>
    <lineage>
        <taxon>Bacteria</taxon>
        <taxon>Pseudomonadati</taxon>
        <taxon>Bacteroidota</taxon>
        <taxon>Bacteroidia</taxon>
        <taxon>Bacteroidales</taxon>
        <taxon>Muribaculaceae</taxon>
        <taxon>Sodaliphilus</taxon>
    </lineage>
</organism>
<name>A0A6L5XDP3_9BACT</name>
<gene>
    <name evidence="2" type="ORF">FYJ29_08355</name>
</gene>
<dbReference type="EMBL" id="VULT01000012">
    <property type="protein sequence ID" value="MSS17765.1"/>
    <property type="molecule type" value="Genomic_DNA"/>
</dbReference>
<dbReference type="RefSeq" id="WP_154326441.1">
    <property type="nucleotide sequence ID" value="NZ_CP045696.1"/>
</dbReference>
<dbReference type="InterPro" id="IPR009752">
    <property type="entry name" value="Phage_Mu_GpJ"/>
</dbReference>
<protein>
    <submittedName>
        <fullName evidence="2">DUF1320 domain-containing protein</fullName>
    </submittedName>
</protein>
<reference evidence="2 3" key="1">
    <citation type="submission" date="2019-08" db="EMBL/GenBank/DDBJ databases">
        <title>In-depth cultivation of the pig gut microbiome towards novel bacterial diversity and tailored functional studies.</title>
        <authorList>
            <person name="Wylensek D."/>
            <person name="Hitch T.C.A."/>
            <person name="Clavel T."/>
        </authorList>
    </citation>
    <scope>NUCLEOTIDE SEQUENCE [LARGE SCALE GENOMIC DNA]</scope>
    <source>
        <strain evidence="2 3">Oil-RF-744-WCA-WT-10</strain>
    </source>
</reference>